<protein>
    <recommendedName>
        <fullName evidence="4">RIN4 pathogenic type III effector avirulence factor Avr cleavage site domain-containing protein</fullName>
    </recommendedName>
</protein>
<dbReference type="PANTHER" id="PTHR33699">
    <property type="entry name" value="EXPRESSED PROTEIN"/>
    <property type="match status" value="1"/>
</dbReference>
<feature type="compositionally biased region" description="Gly residues" evidence="1">
    <location>
        <begin position="102"/>
        <end position="112"/>
    </location>
</feature>
<dbReference type="Proteomes" id="UP001346149">
    <property type="component" value="Unassembled WGS sequence"/>
</dbReference>
<feature type="compositionally biased region" description="Basic and acidic residues" evidence="1">
    <location>
        <begin position="84"/>
        <end position="101"/>
    </location>
</feature>
<evidence type="ECO:0000256" key="1">
    <source>
        <dbReference type="SAM" id="MobiDB-lite"/>
    </source>
</evidence>
<comment type="caution">
    <text evidence="2">The sequence shown here is derived from an EMBL/GenBank/DDBJ whole genome shotgun (WGS) entry which is preliminary data.</text>
</comment>
<accession>A0AAN7R8W6</accession>
<feature type="region of interest" description="Disordered" evidence="1">
    <location>
        <begin position="84"/>
        <end position="143"/>
    </location>
</feature>
<reference evidence="2 3" key="1">
    <citation type="journal article" date="2023" name="Hortic Res">
        <title>Pangenome of water caltrop reveals structural variations and asymmetric subgenome divergence after allopolyploidization.</title>
        <authorList>
            <person name="Zhang X."/>
            <person name="Chen Y."/>
            <person name="Wang L."/>
            <person name="Yuan Y."/>
            <person name="Fang M."/>
            <person name="Shi L."/>
            <person name="Lu R."/>
            <person name="Comes H.P."/>
            <person name="Ma Y."/>
            <person name="Chen Y."/>
            <person name="Huang G."/>
            <person name="Zhou Y."/>
            <person name="Zheng Z."/>
            <person name="Qiu Y."/>
        </authorList>
    </citation>
    <scope>NUCLEOTIDE SEQUENCE [LARGE SCALE GENOMIC DNA]</scope>
    <source>
        <strain evidence="2">F231</strain>
    </source>
</reference>
<sequence>MQTRNYCRKREIPAFGSWDCNDGGALPFTQCFDAAASRHHQPDAAPTAGLLRYSFSHHRDLYASEVVAPSMIVVPPRRLPRAKARVEDNASDVKGEEEAKGKSGGVKWVGGGDHFEVEEEGPLNPNPSSAFVKQRPTPKPVDEDLYKIPPDLLIVKPKKKRGLLMMMIFFSCCSLPPTPAS</sequence>
<dbReference type="PANTHER" id="PTHR33699:SF2">
    <property type="entry name" value="PATHOGENIC TYPE III EFFECTOR AVIRULENCE FACTOR AVR AVRRPT-CLEAVAGE: CLEAVAGE SITE PROTEIN-RELATED"/>
    <property type="match status" value="1"/>
</dbReference>
<evidence type="ECO:0008006" key="4">
    <source>
        <dbReference type="Google" id="ProtNLM"/>
    </source>
</evidence>
<gene>
    <name evidence="2" type="ORF">SAY86_012081</name>
</gene>
<dbReference type="EMBL" id="JAXQNO010000007">
    <property type="protein sequence ID" value="KAK4794087.1"/>
    <property type="molecule type" value="Genomic_DNA"/>
</dbReference>
<evidence type="ECO:0000313" key="3">
    <source>
        <dbReference type="Proteomes" id="UP001346149"/>
    </source>
</evidence>
<evidence type="ECO:0000313" key="2">
    <source>
        <dbReference type="EMBL" id="KAK4794087.1"/>
    </source>
</evidence>
<dbReference type="AlphaFoldDB" id="A0AAN7R8W6"/>
<organism evidence="2 3">
    <name type="scientific">Trapa natans</name>
    <name type="common">Water chestnut</name>
    <dbReference type="NCBI Taxonomy" id="22666"/>
    <lineage>
        <taxon>Eukaryota</taxon>
        <taxon>Viridiplantae</taxon>
        <taxon>Streptophyta</taxon>
        <taxon>Embryophyta</taxon>
        <taxon>Tracheophyta</taxon>
        <taxon>Spermatophyta</taxon>
        <taxon>Magnoliopsida</taxon>
        <taxon>eudicotyledons</taxon>
        <taxon>Gunneridae</taxon>
        <taxon>Pentapetalae</taxon>
        <taxon>rosids</taxon>
        <taxon>malvids</taxon>
        <taxon>Myrtales</taxon>
        <taxon>Lythraceae</taxon>
        <taxon>Trapa</taxon>
    </lineage>
</organism>
<keyword evidence="3" id="KW-1185">Reference proteome</keyword>
<proteinExistence type="predicted"/>
<name>A0AAN7R8W6_TRANT</name>